<dbReference type="PANTHER" id="PTHR12468">
    <property type="entry name" value="GPI MANNOSYLTRANSFERASE 2"/>
    <property type="match status" value="1"/>
</dbReference>
<dbReference type="HOGENOM" id="CLU_029048_0_0_1"/>
<comment type="subcellular location">
    <subcellularLocation>
        <location evidence="1 12">Endoplasmic reticulum membrane</location>
        <topology evidence="1 12">Multi-pass membrane protein</topology>
    </subcellularLocation>
</comment>
<dbReference type="InterPro" id="IPR007315">
    <property type="entry name" value="PIG-V/Gpi18"/>
</dbReference>
<dbReference type="GO" id="GO:0031501">
    <property type="term" value="C:mannosyltransferase complex"/>
    <property type="evidence" value="ECO:0007669"/>
    <property type="project" value="TreeGrafter"/>
</dbReference>
<feature type="transmembrane region" description="Helical" evidence="12">
    <location>
        <begin position="216"/>
        <end position="235"/>
    </location>
</feature>
<keyword evidence="11 12" id="KW-0472">Membrane</keyword>
<dbReference type="Pfam" id="PF04188">
    <property type="entry name" value="Mannosyl_trans2"/>
    <property type="match status" value="1"/>
</dbReference>
<reference evidence="13" key="1">
    <citation type="submission" date="2011-10" db="EMBL/GenBank/DDBJ databases">
        <title>The Genome Sequence of Fusarium oxysporum HDV247.</title>
        <authorList>
            <consortium name="The Broad Institute Genome Sequencing Platform"/>
            <person name="Ma L.-J."/>
            <person name="Gale L.R."/>
            <person name="Schwartz D.C."/>
            <person name="Zhou S."/>
            <person name="Corby-Kistler H."/>
            <person name="Young S.K."/>
            <person name="Zeng Q."/>
            <person name="Gargeya S."/>
            <person name="Fitzgerald M."/>
            <person name="Haas B."/>
            <person name="Abouelleil A."/>
            <person name="Alvarado L."/>
            <person name="Arachchi H.M."/>
            <person name="Berlin A."/>
            <person name="Brown A."/>
            <person name="Chapman S.B."/>
            <person name="Chen Z."/>
            <person name="Dunbar C."/>
            <person name="Freedman E."/>
            <person name="Gearin G."/>
            <person name="Goldberg J."/>
            <person name="Griggs A."/>
            <person name="Gujja S."/>
            <person name="Heiman D."/>
            <person name="Howarth C."/>
            <person name="Larson L."/>
            <person name="Lui A."/>
            <person name="MacDonald P.J.P."/>
            <person name="Montmayeur A."/>
            <person name="Murphy C."/>
            <person name="Neiman D."/>
            <person name="Pearson M."/>
            <person name="Priest M."/>
            <person name="Roberts A."/>
            <person name="Saif S."/>
            <person name="Shea T."/>
            <person name="Shenoy N."/>
            <person name="Sisk P."/>
            <person name="Stolte C."/>
            <person name="Sykes S."/>
            <person name="Wortman J."/>
            <person name="Nusbaum C."/>
            <person name="Birren B."/>
        </authorList>
    </citation>
    <scope>NUCLEOTIDE SEQUENCE [LARGE SCALE GENOMIC DNA]</scope>
    <source>
        <strain evidence="13">HDV247</strain>
    </source>
</reference>
<dbReference type="GO" id="GO:0005789">
    <property type="term" value="C:endoplasmic reticulum membrane"/>
    <property type="evidence" value="ECO:0007669"/>
    <property type="project" value="UniProtKB-SubCell"/>
</dbReference>
<feature type="transmembrane region" description="Helical" evidence="12">
    <location>
        <begin position="400"/>
        <end position="423"/>
    </location>
</feature>
<dbReference type="OrthoDB" id="10252502at2759"/>
<comment type="function">
    <text evidence="12">Mannosyltransferase involved in glycosylphosphatidylinositol-anchor biosynthesis.</text>
</comment>
<comment type="pathway">
    <text evidence="2 12">Glycolipid biosynthesis; glycosylphosphatidylinositol-anchor biosynthesis.</text>
</comment>
<evidence type="ECO:0000256" key="4">
    <source>
        <dbReference type="ARBA" id="ARBA00013795"/>
    </source>
</evidence>
<feature type="transmembrane region" description="Helical" evidence="12">
    <location>
        <begin position="12"/>
        <end position="34"/>
    </location>
</feature>
<feature type="transmembrane region" description="Helical" evidence="12">
    <location>
        <begin position="242"/>
        <end position="264"/>
    </location>
</feature>
<dbReference type="EC" id="2.4.1.-" evidence="12"/>
<dbReference type="GO" id="GO:0000009">
    <property type="term" value="F:alpha-1,6-mannosyltransferase activity"/>
    <property type="evidence" value="ECO:0007669"/>
    <property type="project" value="InterPro"/>
</dbReference>
<evidence type="ECO:0000256" key="6">
    <source>
        <dbReference type="ARBA" id="ARBA00022676"/>
    </source>
</evidence>
<keyword evidence="7 12" id="KW-0808">Transferase</keyword>
<dbReference type="PANTHER" id="PTHR12468:SF2">
    <property type="entry name" value="GPI MANNOSYLTRANSFERASE 2"/>
    <property type="match status" value="1"/>
</dbReference>
<evidence type="ECO:0000313" key="13">
    <source>
        <dbReference type="EMBL" id="EXA46929.1"/>
    </source>
</evidence>
<organism evidence="13">
    <name type="scientific">Fusarium oxysporum f. sp. pisi HDV247</name>
    <dbReference type="NCBI Taxonomy" id="1080344"/>
    <lineage>
        <taxon>Eukaryota</taxon>
        <taxon>Fungi</taxon>
        <taxon>Dikarya</taxon>
        <taxon>Ascomycota</taxon>
        <taxon>Pezizomycotina</taxon>
        <taxon>Sordariomycetes</taxon>
        <taxon>Hypocreomycetidae</taxon>
        <taxon>Hypocreales</taxon>
        <taxon>Nectriaceae</taxon>
        <taxon>Fusarium</taxon>
        <taxon>Fusarium oxysporum species complex</taxon>
    </lineage>
</organism>
<accession>W9PP10</accession>
<keyword evidence="9 12" id="KW-0256">Endoplasmic reticulum</keyword>
<dbReference type="GO" id="GO:0004376">
    <property type="term" value="F:GPI mannosyltransferase activity"/>
    <property type="evidence" value="ECO:0007669"/>
    <property type="project" value="InterPro"/>
</dbReference>
<evidence type="ECO:0000256" key="8">
    <source>
        <dbReference type="ARBA" id="ARBA00022692"/>
    </source>
</evidence>
<feature type="transmembrane region" description="Helical" evidence="12">
    <location>
        <begin position="140"/>
        <end position="158"/>
    </location>
</feature>
<evidence type="ECO:0000256" key="1">
    <source>
        <dbReference type="ARBA" id="ARBA00004477"/>
    </source>
</evidence>
<keyword evidence="8 12" id="KW-0812">Transmembrane</keyword>
<evidence type="ECO:0000256" key="2">
    <source>
        <dbReference type="ARBA" id="ARBA00004687"/>
    </source>
</evidence>
<feature type="transmembrane region" description="Helical" evidence="12">
    <location>
        <begin position="349"/>
        <end position="367"/>
    </location>
</feature>
<dbReference type="EMBL" id="JH650970">
    <property type="protein sequence ID" value="EXA46929.1"/>
    <property type="molecule type" value="Genomic_DNA"/>
</dbReference>
<reference evidence="13" key="2">
    <citation type="submission" date="2012-05" db="EMBL/GenBank/DDBJ databases">
        <title>Annotation of the Genome Sequence of Fusarium oxysporum HDV247.</title>
        <authorList>
            <consortium name="The Broad Institute Genomics Platform"/>
            <person name="Ma L.-J."/>
            <person name="Corby-Kistler H."/>
            <person name="Broz K."/>
            <person name="Gale L.R."/>
            <person name="Jonkers W."/>
            <person name="O'Donnell K."/>
            <person name="Ploetz R."/>
            <person name="Steinberg C."/>
            <person name="Schwartz D.C."/>
            <person name="VanEtten H."/>
            <person name="Zhou S."/>
            <person name="Young S.K."/>
            <person name="Zeng Q."/>
            <person name="Gargeya S."/>
            <person name="Fitzgerald M."/>
            <person name="Abouelleil A."/>
            <person name="Alvarado L."/>
            <person name="Chapman S.B."/>
            <person name="Gainer-Dewar J."/>
            <person name="Goldberg J."/>
            <person name="Griggs A."/>
            <person name="Gujja S."/>
            <person name="Hansen M."/>
            <person name="Howarth C."/>
            <person name="Imamovic A."/>
            <person name="Ireland A."/>
            <person name="Larimer J."/>
            <person name="McCowan C."/>
            <person name="Murphy C."/>
            <person name="Pearson M."/>
            <person name="Poon T.W."/>
            <person name="Priest M."/>
            <person name="Roberts A."/>
            <person name="Saif S."/>
            <person name="Shea T."/>
            <person name="Sykes S."/>
            <person name="Wortman J."/>
            <person name="Nusbaum C."/>
            <person name="Birren B."/>
        </authorList>
    </citation>
    <scope>NUCLEOTIDE SEQUENCE</scope>
    <source>
        <strain evidence="13">HDV247</strain>
    </source>
</reference>
<dbReference type="AlphaFoldDB" id="W9PP10"/>
<name>W9PP10_FUSOX</name>
<dbReference type="Proteomes" id="UP000030751">
    <property type="component" value="Unassembled WGS sequence"/>
</dbReference>
<evidence type="ECO:0000256" key="9">
    <source>
        <dbReference type="ARBA" id="ARBA00022824"/>
    </source>
</evidence>
<evidence type="ECO:0000256" key="11">
    <source>
        <dbReference type="ARBA" id="ARBA00023136"/>
    </source>
</evidence>
<keyword evidence="10 12" id="KW-1133">Transmembrane helix</keyword>
<dbReference type="GO" id="GO:0006506">
    <property type="term" value="P:GPI anchor biosynthetic process"/>
    <property type="evidence" value="ECO:0007669"/>
    <property type="project" value="UniProtKB-UniPathway"/>
</dbReference>
<proteinExistence type="inferred from homology"/>
<evidence type="ECO:0000256" key="12">
    <source>
        <dbReference type="RuleBase" id="RU363112"/>
    </source>
</evidence>
<keyword evidence="6 12" id="KW-0328">Glycosyltransferase</keyword>
<comment type="caution">
    <text evidence="12">Lacks conserved residue(s) required for the propagation of feature annotation.</text>
</comment>
<evidence type="ECO:0000256" key="5">
    <source>
        <dbReference type="ARBA" id="ARBA00022502"/>
    </source>
</evidence>
<evidence type="ECO:0000256" key="3">
    <source>
        <dbReference type="ARBA" id="ARBA00008698"/>
    </source>
</evidence>
<dbReference type="UniPathway" id="UPA00196"/>
<sequence>MGLLNHETNPISSLIAAFTAWKGLLLAIALGASVGPDYDTSTSLFFNIVHGPATPVPALATRLTRWDALYFMHDAVKGKVYEQEWAFGIGLPAVVRGINELFGLEGWDAIIAIAISHVSHIIAVLSLYQLTIVLCNDRKLAYLAAAVHILSPGGLFLSAPYAESTFACLSFVGNLLFALSLKASPDSLRRNISVIGAGLLYGVSCIFRSNGLFGGVLFAVEAIKGLTALLGGFTFSKALRLVAPVIGGLFVAVGFVAPQILAWMRYCNVQDNGEQRPWCTRPLPSIYTFVQEEYWNVGFLRYWTPNQIPLFLLAAPMLTILIKSGTEVMRGPSRGLRAMISGTDEQFRLLVRTLAAVQTLLAVLAITNYHVQIISRISSAYPVWYWWVASCLMDSQRQNLGYGIIMFISMYAMIQGGLFASFLPPA</sequence>
<gene>
    <name evidence="13" type="ORF">FOVG_04216</name>
</gene>
<evidence type="ECO:0000256" key="7">
    <source>
        <dbReference type="ARBA" id="ARBA00022679"/>
    </source>
</evidence>
<comment type="similarity">
    <text evidence="3 12">Belongs to the PIGV family.</text>
</comment>
<evidence type="ECO:0000256" key="10">
    <source>
        <dbReference type="ARBA" id="ARBA00022989"/>
    </source>
</evidence>
<protein>
    <recommendedName>
        <fullName evidence="4 12">GPI mannosyltransferase 2</fullName>
        <ecNumber evidence="12">2.4.1.-</ecNumber>
    </recommendedName>
</protein>
<feature type="transmembrane region" description="Helical" evidence="12">
    <location>
        <begin position="109"/>
        <end position="128"/>
    </location>
</feature>
<keyword evidence="5 12" id="KW-0337">GPI-anchor biosynthesis</keyword>